<evidence type="ECO:0000313" key="1">
    <source>
        <dbReference type="EMBL" id="QHI35374.1"/>
    </source>
</evidence>
<proteinExistence type="predicted"/>
<dbReference type="AlphaFoldDB" id="A0A7L4ZHI0"/>
<dbReference type="Proteomes" id="UP000464657">
    <property type="component" value="Chromosome"/>
</dbReference>
<name>A0A7L4ZHI0_9FLAO</name>
<dbReference type="KEGG" id="kan:IMCC3317_07200"/>
<sequence>MKKRNLKSLNINKEKVSSLGKENILGGGFTSWSCHSDISICLCSGACPLPLRTNEGPCPGGTAGCWSHIP</sequence>
<protein>
    <submittedName>
        <fullName evidence="1">Uncharacterized protein</fullName>
    </submittedName>
</protein>
<gene>
    <name evidence="1" type="ORF">IMCC3317_07200</name>
</gene>
<reference evidence="1 2" key="1">
    <citation type="journal article" date="2013" name="Int. J. Syst. Evol. Microbiol.">
        <title>Kordia antarctica sp. nov., isolated from Antarctic seawater.</title>
        <authorList>
            <person name="Baek K."/>
            <person name="Choi A."/>
            <person name="Kang I."/>
            <person name="Lee K."/>
            <person name="Cho J.C."/>
        </authorList>
    </citation>
    <scope>NUCLEOTIDE SEQUENCE [LARGE SCALE GENOMIC DNA]</scope>
    <source>
        <strain evidence="1 2">IMCC3317</strain>
    </source>
</reference>
<accession>A0A7L4ZHI0</accession>
<dbReference type="EMBL" id="CP019288">
    <property type="protein sequence ID" value="QHI35374.1"/>
    <property type="molecule type" value="Genomic_DNA"/>
</dbReference>
<keyword evidence="2" id="KW-1185">Reference proteome</keyword>
<evidence type="ECO:0000313" key="2">
    <source>
        <dbReference type="Proteomes" id="UP000464657"/>
    </source>
</evidence>
<dbReference type="RefSeq" id="WP_160128119.1">
    <property type="nucleotide sequence ID" value="NZ_CP019288.1"/>
</dbReference>
<organism evidence="1 2">
    <name type="scientific">Kordia antarctica</name>
    <dbReference type="NCBI Taxonomy" id="1218801"/>
    <lineage>
        <taxon>Bacteria</taxon>
        <taxon>Pseudomonadati</taxon>
        <taxon>Bacteroidota</taxon>
        <taxon>Flavobacteriia</taxon>
        <taxon>Flavobacteriales</taxon>
        <taxon>Flavobacteriaceae</taxon>
        <taxon>Kordia</taxon>
    </lineage>
</organism>